<evidence type="ECO:0000313" key="2">
    <source>
        <dbReference type="Proteomes" id="UP001212152"/>
    </source>
</evidence>
<protein>
    <submittedName>
        <fullName evidence="1">Uncharacterized protein</fullName>
    </submittedName>
</protein>
<keyword evidence="2" id="KW-1185">Reference proteome</keyword>
<reference evidence="1" key="1">
    <citation type="submission" date="2020-05" db="EMBL/GenBank/DDBJ databases">
        <title>Phylogenomic resolution of chytrid fungi.</title>
        <authorList>
            <person name="Stajich J.E."/>
            <person name="Amses K."/>
            <person name="Simmons R."/>
            <person name="Seto K."/>
            <person name="Myers J."/>
            <person name="Bonds A."/>
            <person name="Quandt C.A."/>
            <person name="Barry K."/>
            <person name="Liu P."/>
            <person name="Grigoriev I."/>
            <person name="Longcore J.E."/>
            <person name="James T.Y."/>
        </authorList>
    </citation>
    <scope>NUCLEOTIDE SEQUENCE</scope>
    <source>
        <strain evidence="1">JEL0379</strain>
    </source>
</reference>
<comment type="caution">
    <text evidence="1">The sequence shown here is derived from an EMBL/GenBank/DDBJ whole genome shotgun (WGS) entry which is preliminary data.</text>
</comment>
<organism evidence="1 2">
    <name type="scientific">Geranomyces variabilis</name>
    <dbReference type="NCBI Taxonomy" id="109894"/>
    <lineage>
        <taxon>Eukaryota</taxon>
        <taxon>Fungi</taxon>
        <taxon>Fungi incertae sedis</taxon>
        <taxon>Chytridiomycota</taxon>
        <taxon>Chytridiomycota incertae sedis</taxon>
        <taxon>Chytridiomycetes</taxon>
        <taxon>Spizellomycetales</taxon>
        <taxon>Powellomycetaceae</taxon>
        <taxon>Geranomyces</taxon>
    </lineage>
</organism>
<gene>
    <name evidence="1" type="ORF">HDU87_000412</name>
</gene>
<dbReference type="Proteomes" id="UP001212152">
    <property type="component" value="Unassembled WGS sequence"/>
</dbReference>
<dbReference type="InterPro" id="IPR028043">
    <property type="entry name" value="PAAT-like"/>
</dbReference>
<accession>A0AAD5TQS7</accession>
<evidence type="ECO:0000313" key="1">
    <source>
        <dbReference type="EMBL" id="KAJ3182068.1"/>
    </source>
</evidence>
<dbReference type="AlphaFoldDB" id="A0AAD5TQS7"/>
<proteinExistence type="predicted"/>
<dbReference type="PANTHER" id="PTHR14787:SF1">
    <property type="entry name" value="ATPASE PAAT"/>
    <property type="match status" value="1"/>
</dbReference>
<name>A0AAD5TQS7_9FUNG</name>
<sequence length="265" mass="28582">MVQATLSWPLDSAQQSLLARLFYHTVSDNSAGDHGVGNPSLEVDGPDACPPPPELTFVLPREYGPPAFIRAISNARKMEVYTQDGDYCGIAEREDHEESLFAHTLNFDDHHQPSSSSYTLKFLLPSGSRNRFLLASVDVFAPLATDHAQPAIPSLASLAGGAGGLDMSNVRKMLNSLDLPVSPAALQVLANIESRQQQQQQRTASALSSAGAAGNAAASMILDANARLQQMDGKIDALQRHFDARFDKLESTLATLIEILSQEQE</sequence>
<dbReference type="EMBL" id="JADGJQ010000010">
    <property type="protein sequence ID" value="KAJ3182068.1"/>
    <property type="molecule type" value="Genomic_DNA"/>
</dbReference>
<dbReference type="PANTHER" id="PTHR14787">
    <property type="entry name" value="C10ORF188 FAMILY MEMBER"/>
    <property type="match status" value="1"/>
</dbReference>